<evidence type="ECO:0000313" key="1">
    <source>
        <dbReference type="EMBL" id="KAH9295788.1"/>
    </source>
</evidence>
<keyword evidence="2" id="KW-1185">Reference proteome</keyword>
<protein>
    <submittedName>
        <fullName evidence="1">Uncharacterized protein</fullName>
    </submittedName>
</protein>
<sequence length="73" mass="8206">RRRSTLDGAGRESVIGCPGYWMPSQQMRRTHCRGPAYCGYRVCLTLLRLVTYFVTYSHTGMQIGTLSDCQGSV</sequence>
<evidence type="ECO:0000313" key="2">
    <source>
        <dbReference type="Proteomes" id="UP000824469"/>
    </source>
</evidence>
<dbReference type="Proteomes" id="UP000824469">
    <property type="component" value="Unassembled WGS sequence"/>
</dbReference>
<accession>A0AA38CFD8</accession>
<dbReference type="AlphaFoldDB" id="A0AA38CFD8"/>
<dbReference type="EMBL" id="JAHRHJ020000011">
    <property type="protein sequence ID" value="KAH9295788.1"/>
    <property type="molecule type" value="Genomic_DNA"/>
</dbReference>
<feature type="non-terminal residue" evidence="1">
    <location>
        <position position="73"/>
    </location>
</feature>
<organism evidence="1 2">
    <name type="scientific">Taxus chinensis</name>
    <name type="common">Chinese yew</name>
    <name type="synonym">Taxus wallichiana var. chinensis</name>
    <dbReference type="NCBI Taxonomy" id="29808"/>
    <lineage>
        <taxon>Eukaryota</taxon>
        <taxon>Viridiplantae</taxon>
        <taxon>Streptophyta</taxon>
        <taxon>Embryophyta</taxon>
        <taxon>Tracheophyta</taxon>
        <taxon>Spermatophyta</taxon>
        <taxon>Pinopsida</taxon>
        <taxon>Pinidae</taxon>
        <taxon>Conifers II</taxon>
        <taxon>Cupressales</taxon>
        <taxon>Taxaceae</taxon>
        <taxon>Taxus</taxon>
    </lineage>
</organism>
<name>A0AA38CFD8_TAXCH</name>
<reference evidence="1 2" key="1">
    <citation type="journal article" date="2021" name="Nat. Plants">
        <title>The Taxus genome provides insights into paclitaxel biosynthesis.</title>
        <authorList>
            <person name="Xiong X."/>
            <person name="Gou J."/>
            <person name="Liao Q."/>
            <person name="Li Y."/>
            <person name="Zhou Q."/>
            <person name="Bi G."/>
            <person name="Li C."/>
            <person name="Du R."/>
            <person name="Wang X."/>
            <person name="Sun T."/>
            <person name="Guo L."/>
            <person name="Liang H."/>
            <person name="Lu P."/>
            <person name="Wu Y."/>
            <person name="Zhang Z."/>
            <person name="Ro D.K."/>
            <person name="Shang Y."/>
            <person name="Huang S."/>
            <person name="Yan J."/>
        </authorList>
    </citation>
    <scope>NUCLEOTIDE SEQUENCE [LARGE SCALE GENOMIC DNA]</scope>
    <source>
        <strain evidence="1">Ta-2019</strain>
    </source>
</reference>
<gene>
    <name evidence="1" type="ORF">KI387_039376</name>
</gene>
<feature type="non-terminal residue" evidence="1">
    <location>
        <position position="1"/>
    </location>
</feature>
<proteinExistence type="predicted"/>
<comment type="caution">
    <text evidence="1">The sequence shown here is derived from an EMBL/GenBank/DDBJ whole genome shotgun (WGS) entry which is preliminary data.</text>
</comment>